<dbReference type="Pfam" id="PF24928">
    <property type="entry name" value="DUF7748"/>
    <property type="match status" value="1"/>
</dbReference>
<keyword evidence="3" id="KW-1185">Reference proteome</keyword>
<proteinExistence type="predicted"/>
<dbReference type="PANTHER" id="PTHR48468:SF1">
    <property type="entry name" value="PLASTOCYANIN-LIKE DOMAIN-CONTAINING PROTEIN"/>
    <property type="match status" value="1"/>
</dbReference>
<sequence>MATKVATVIANGTGQGLTMKVGNRNCFVKLASVEEGGEYTMRLCVDWTYQEFLLEDNRNTGKKLFVNSDDCCDYERITVKESDGVFVVETVPRKQFVSETEESDAVQKKPEKSSWKFWM</sequence>
<name>A0A8T0IHI5_CERPU</name>
<comment type="caution">
    <text evidence="2">The sequence shown here is derived from an EMBL/GenBank/DDBJ whole genome shotgun (WGS) entry which is preliminary data.</text>
</comment>
<dbReference type="EMBL" id="CM026423">
    <property type="protein sequence ID" value="KAG0583254.1"/>
    <property type="molecule type" value="Genomic_DNA"/>
</dbReference>
<dbReference type="AlphaFoldDB" id="A0A8T0IHI5"/>
<protein>
    <recommendedName>
        <fullName evidence="1">DUF7748 domain-containing protein</fullName>
    </recommendedName>
</protein>
<evidence type="ECO:0000313" key="3">
    <source>
        <dbReference type="Proteomes" id="UP000822688"/>
    </source>
</evidence>
<accession>A0A8T0IHI5</accession>
<evidence type="ECO:0000259" key="1">
    <source>
        <dbReference type="Pfam" id="PF24928"/>
    </source>
</evidence>
<dbReference type="InterPro" id="IPR056650">
    <property type="entry name" value="DUF7748"/>
</dbReference>
<feature type="domain" description="DUF7748" evidence="1">
    <location>
        <begin position="5"/>
        <end position="94"/>
    </location>
</feature>
<dbReference type="PANTHER" id="PTHR48468">
    <property type="entry name" value="PLASTOCYANIN-LIKE DOMAIN-CONTAINING PROTEIN"/>
    <property type="match status" value="1"/>
</dbReference>
<reference evidence="2" key="1">
    <citation type="submission" date="2020-06" db="EMBL/GenBank/DDBJ databases">
        <title>WGS assembly of Ceratodon purpureus strain R40.</title>
        <authorList>
            <person name="Carey S.B."/>
            <person name="Jenkins J."/>
            <person name="Shu S."/>
            <person name="Lovell J.T."/>
            <person name="Sreedasyam A."/>
            <person name="Maumus F."/>
            <person name="Tiley G.P."/>
            <person name="Fernandez-Pozo N."/>
            <person name="Barry K."/>
            <person name="Chen C."/>
            <person name="Wang M."/>
            <person name="Lipzen A."/>
            <person name="Daum C."/>
            <person name="Saski C.A."/>
            <person name="Payton A.C."/>
            <person name="Mcbreen J.C."/>
            <person name="Conrad R.E."/>
            <person name="Kollar L.M."/>
            <person name="Olsson S."/>
            <person name="Huttunen S."/>
            <person name="Landis J.B."/>
            <person name="Wickett N.J."/>
            <person name="Johnson M.G."/>
            <person name="Rensing S.A."/>
            <person name="Grimwood J."/>
            <person name="Schmutz J."/>
            <person name="Mcdaniel S.F."/>
        </authorList>
    </citation>
    <scope>NUCLEOTIDE SEQUENCE</scope>
    <source>
        <strain evidence="2">R40</strain>
    </source>
</reference>
<dbReference type="OrthoDB" id="2001102at2759"/>
<evidence type="ECO:0000313" key="2">
    <source>
        <dbReference type="EMBL" id="KAG0583254.1"/>
    </source>
</evidence>
<gene>
    <name evidence="2" type="ORF">KC19_3G121200</name>
</gene>
<organism evidence="2 3">
    <name type="scientific">Ceratodon purpureus</name>
    <name type="common">Fire moss</name>
    <name type="synonym">Dicranum purpureum</name>
    <dbReference type="NCBI Taxonomy" id="3225"/>
    <lineage>
        <taxon>Eukaryota</taxon>
        <taxon>Viridiplantae</taxon>
        <taxon>Streptophyta</taxon>
        <taxon>Embryophyta</taxon>
        <taxon>Bryophyta</taxon>
        <taxon>Bryophytina</taxon>
        <taxon>Bryopsida</taxon>
        <taxon>Dicranidae</taxon>
        <taxon>Pseudoditrichales</taxon>
        <taxon>Ditrichaceae</taxon>
        <taxon>Ceratodon</taxon>
    </lineage>
</organism>
<dbReference type="Proteomes" id="UP000822688">
    <property type="component" value="Chromosome 3"/>
</dbReference>